<name>A0AAE0CDM6_9CHLO</name>
<feature type="compositionally biased region" description="Polar residues" evidence="1">
    <location>
        <begin position="255"/>
        <end position="265"/>
    </location>
</feature>
<feature type="compositionally biased region" description="Basic and acidic residues" evidence="1">
    <location>
        <begin position="309"/>
        <end position="320"/>
    </location>
</feature>
<dbReference type="Proteomes" id="UP001190700">
    <property type="component" value="Unassembled WGS sequence"/>
</dbReference>
<proteinExistence type="predicted"/>
<comment type="caution">
    <text evidence="2">The sequence shown here is derived from an EMBL/GenBank/DDBJ whole genome shotgun (WGS) entry which is preliminary data.</text>
</comment>
<accession>A0AAE0CDM6</accession>
<dbReference type="EMBL" id="LGRX02025657">
    <property type="protein sequence ID" value="KAK3252015.1"/>
    <property type="molecule type" value="Genomic_DNA"/>
</dbReference>
<keyword evidence="3" id="KW-1185">Reference proteome</keyword>
<evidence type="ECO:0000256" key="1">
    <source>
        <dbReference type="SAM" id="MobiDB-lite"/>
    </source>
</evidence>
<reference evidence="2 3" key="1">
    <citation type="journal article" date="2015" name="Genome Biol. Evol.">
        <title>Comparative Genomics of a Bacterivorous Green Alga Reveals Evolutionary Causalities and Consequences of Phago-Mixotrophic Mode of Nutrition.</title>
        <authorList>
            <person name="Burns J.A."/>
            <person name="Paasch A."/>
            <person name="Narechania A."/>
            <person name="Kim E."/>
        </authorList>
    </citation>
    <scope>NUCLEOTIDE SEQUENCE [LARGE SCALE GENOMIC DNA]</scope>
    <source>
        <strain evidence="2 3">PLY_AMNH</strain>
    </source>
</reference>
<evidence type="ECO:0000313" key="2">
    <source>
        <dbReference type="EMBL" id="KAK3252015.1"/>
    </source>
</evidence>
<feature type="compositionally biased region" description="Low complexity" evidence="1">
    <location>
        <begin position="211"/>
        <end position="221"/>
    </location>
</feature>
<feature type="region of interest" description="Disordered" evidence="1">
    <location>
        <begin position="48"/>
        <end position="75"/>
    </location>
</feature>
<organism evidence="2 3">
    <name type="scientific">Cymbomonas tetramitiformis</name>
    <dbReference type="NCBI Taxonomy" id="36881"/>
    <lineage>
        <taxon>Eukaryota</taxon>
        <taxon>Viridiplantae</taxon>
        <taxon>Chlorophyta</taxon>
        <taxon>Pyramimonadophyceae</taxon>
        <taxon>Pyramimonadales</taxon>
        <taxon>Pyramimonadaceae</taxon>
        <taxon>Cymbomonas</taxon>
    </lineage>
</organism>
<feature type="region of interest" description="Disordered" evidence="1">
    <location>
        <begin position="207"/>
        <end position="320"/>
    </location>
</feature>
<dbReference type="AlphaFoldDB" id="A0AAE0CDM6"/>
<protein>
    <submittedName>
        <fullName evidence="2">Uncharacterized protein</fullName>
    </submittedName>
</protein>
<sequence>MGAAEVCPLCWKGRGTYRHAILVCPALQGMRRSSRIFAERKLADALRTGEAKAKATRVPDGQAAPTTAWPRPRGHPLGWTVPDGAKKEEFPILASCGWLIPTSSEHQLEERDRRGGQVQRELAHDLVYRGLIPKVVVHAVVDPQGVLEDKECKAAGDKLANELMVGLLQAGCVMRRRYINLYNTFVREQREKDGECLVGGDAEWEERGGEVVEVPSSEVGRAQPETGPEDSGAAGGECEDVEASAVAATDVVESQDGTATATETEQLGVEDDALQSPREDMFLHSADSTGEETAPSSSRNARAQRRAPHQAERDAERRQGVKRRLEGCPALLANYVRCPPSLETACLRLGTTDTRGRSTRAATEHICVALRDLGVSYVSADGTAVRPLRTTVVDHEQCVCAMMARTLAEGCNTMCGACGRFCEGATMRRDVCALCEAALAGNEVGMAGPRPEQTSEYVGVSHWSRDIPGVFRAVFAKKLLGKFSGARAEVEAARAYDRKAREDAAARGVTPYTNFESEDSEAMGSARVEAARQREETRTLEARQQRPHKWSFFRGVGWVHQGGEYLLNFRRNGMRERLGRFLEERDVALAFDQLARQENEKLGEIETKWTTNFVDKEGTVRAPPQCTQGSRYFRVAQQSRSTLWKVEVKGSDGKMLAAGPPWALEVDAARCASSVAHRGAFGEGVTHINFPGDRGGNALRSWGTTEAPCDPVTAGVAGSRDGELHDRADGAEAARRVRCSGCGCGVHREAVSGSYSGLLETHVQPSNDGRAWLCPTCFQRHARSANSWRFEELAGWSRGGGATAPILRPYRGTGLLSDVSEMEEIDRLEYNVNFKHPLKRARLIGYF</sequence>
<evidence type="ECO:0000313" key="3">
    <source>
        <dbReference type="Proteomes" id="UP001190700"/>
    </source>
</evidence>
<gene>
    <name evidence="2" type="ORF">CYMTET_38674</name>
</gene>